<keyword evidence="6" id="KW-1185">Reference proteome</keyword>
<dbReference type="Pfam" id="PF08774">
    <property type="entry name" value="VRR_NUC"/>
    <property type="match status" value="1"/>
</dbReference>
<dbReference type="GO" id="GO:0004518">
    <property type="term" value="F:nuclease activity"/>
    <property type="evidence" value="ECO:0007669"/>
    <property type="project" value="UniProtKB-KW"/>
</dbReference>
<dbReference type="Gene3D" id="3.40.1350.10">
    <property type="match status" value="1"/>
</dbReference>
<dbReference type="GO" id="GO:0016788">
    <property type="term" value="F:hydrolase activity, acting on ester bonds"/>
    <property type="evidence" value="ECO:0007669"/>
    <property type="project" value="InterPro"/>
</dbReference>
<evidence type="ECO:0000259" key="4">
    <source>
        <dbReference type="SMART" id="SM00990"/>
    </source>
</evidence>
<evidence type="ECO:0000313" key="5">
    <source>
        <dbReference type="EMBL" id="SFO96949.1"/>
    </source>
</evidence>
<dbReference type="GO" id="GO:0003676">
    <property type="term" value="F:nucleic acid binding"/>
    <property type="evidence" value="ECO:0007669"/>
    <property type="project" value="InterPro"/>
</dbReference>
<organism evidence="5 6">
    <name type="scientific">Hydrogenimonas thermophila</name>
    <dbReference type="NCBI Taxonomy" id="223786"/>
    <lineage>
        <taxon>Bacteria</taxon>
        <taxon>Pseudomonadati</taxon>
        <taxon>Campylobacterota</taxon>
        <taxon>Epsilonproteobacteria</taxon>
        <taxon>Campylobacterales</taxon>
        <taxon>Hydrogenimonadaceae</taxon>
        <taxon>Hydrogenimonas</taxon>
    </lineage>
</organism>
<dbReference type="AlphaFoldDB" id="A0A1I5LHV5"/>
<gene>
    <name evidence="5" type="ORF">SAMN05216234_10341</name>
</gene>
<name>A0A1I5LHV5_9BACT</name>
<reference evidence="5 6" key="1">
    <citation type="submission" date="2016-10" db="EMBL/GenBank/DDBJ databases">
        <authorList>
            <person name="de Groot N.N."/>
        </authorList>
    </citation>
    <scope>NUCLEOTIDE SEQUENCE [LARGE SCALE GENOMIC DNA]</scope>
    <source>
        <strain evidence="5 6">EP1-55-1</strain>
    </source>
</reference>
<sequence>MTEQQIQKEIIKYLESIGAYTIKTIRTNRAGTPDIIACLDGKFIAIEVKRKGNKPTPLQLAKIEQIRASGGIAFIAYSKDDVVKCLSGSF</sequence>
<dbReference type="InterPro" id="IPR011335">
    <property type="entry name" value="Restrct_endonuc-II-like"/>
</dbReference>
<proteinExistence type="predicted"/>
<dbReference type="SMART" id="SM00990">
    <property type="entry name" value="VRR_NUC"/>
    <property type="match status" value="1"/>
</dbReference>
<dbReference type="SUPFAM" id="SSF52980">
    <property type="entry name" value="Restriction endonuclease-like"/>
    <property type="match status" value="1"/>
</dbReference>
<evidence type="ECO:0000313" key="6">
    <source>
        <dbReference type="Proteomes" id="UP000199227"/>
    </source>
</evidence>
<accession>A0A1I5LHV5</accession>
<keyword evidence="2" id="KW-0540">Nuclease</keyword>
<dbReference type="InterPro" id="IPR014883">
    <property type="entry name" value="VRR_NUC"/>
</dbReference>
<dbReference type="STRING" id="223786.SAMN05216234_10341"/>
<dbReference type="EMBL" id="FOXB01000003">
    <property type="protein sequence ID" value="SFO96949.1"/>
    <property type="molecule type" value="Genomic_DNA"/>
</dbReference>
<dbReference type="RefSeq" id="WP_092910420.1">
    <property type="nucleotide sequence ID" value="NZ_FOXB01000003.1"/>
</dbReference>
<evidence type="ECO:0000256" key="1">
    <source>
        <dbReference type="ARBA" id="ARBA00001946"/>
    </source>
</evidence>
<dbReference type="OrthoDB" id="1682640at2"/>
<dbReference type="InterPro" id="IPR011856">
    <property type="entry name" value="tRNA_endonuc-like_dom_sf"/>
</dbReference>
<keyword evidence="3" id="KW-0378">Hydrolase</keyword>
<feature type="domain" description="VRR-NUC" evidence="4">
    <location>
        <begin position="1"/>
        <end position="80"/>
    </location>
</feature>
<comment type="cofactor">
    <cofactor evidence="1">
        <name>Mg(2+)</name>
        <dbReference type="ChEBI" id="CHEBI:18420"/>
    </cofactor>
</comment>
<evidence type="ECO:0000256" key="2">
    <source>
        <dbReference type="ARBA" id="ARBA00022722"/>
    </source>
</evidence>
<protein>
    <submittedName>
        <fullName evidence="5">VRR-NUC domain-containing protein</fullName>
    </submittedName>
</protein>
<dbReference type="Proteomes" id="UP000199227">
    <property type="component" value="Unassembled WGS sequence"/>
</dbReference>
<evidence type="ECO:0000256" key="3">
    <source>
        <dbReference type="ARBA" id="ARBA00022801"/>
    </source>
</evidence>